<evidence type="ECO:0000256" key="1">
    <source>
        <dbReference type="ARBA" id="ARBA00023015"/>
    </source>
</evidence>
<keyword evidence="1" id="KW-0805">Transcription regulation</keyword>
<dbReference type="GO" id="GO:0003700">
    <property type="term" value="F:DNA-binding transcription factor activity"/>
    <property type="evidence" value="ECO:0007669"/>
    <property type="project" value="TreeGrafter"/>
</dbReference>
<dbReference type="Pfam" id="PF01614">
    <property type="entry name" value="IclR_C"/>
    <property type="match status" value="1"/>
</dbReference>
<dbReference type="AlphaFoldDB" id="A0A6I4P291"/>
<dbReference type="GO" id="GO:0045892">
    <property type="term" value="P:negative regulation of DNA-templated transcription"/>
    <property type="evidence" value="ECO:0007669"/>
    <property type="project" value="TreeGrafter"/>
</dbReference>
<dbReference type="InterPro" id="IPR036388">
    <property type="entry name" value="WH-like_DNA-bd_sf"/>
</dbReference>
<feature type="domain" description="HTH iclR-type" evidence="5">
    <location>
        <begin position="8"/>
        <end position="69"/>
    </location>
</feature>
<feature type="region of interest" description="Disordered" evidence="4">
    <location>
        <begin position="280"/>
        <end position="299"/>
    </location>
</feature>
<dbReference type="PANTHER" id="PTHR30136">
    <property type="entry name" value="HELIX-TURN-HELIX TRANSCRIPTIONAL REGULATOR, ICLR FAMILY"/>
    <property type="match status" value="1"/>
</dbReference>
<dbReference type="Gene3D" id="1.10.10.10">
    <property type="entry name" value="Winged helix-like DNA-binding domain superfamily/Winged helix DNA-binding domain"/>
    <property type="match status" value="1"/>
</dbReference>
<dbReference type="GO" id="GO:0003677">
    <property type="term" value="F:DNA binding"/>
    <property type="evidence" value="ECO:0007669"/>
    <property type="project" value="UniProtKB-KW"/>
</dbReference>
<gene>
    <name evidence="7" type="ORF">GB864_09985</name>
</gene>
<dbReference type="Gene3D" id="3.30.450.40">
    <property type="match status" value="1"/>
</dbReference>
<evidence type="ECO:0000313" key="7">
    <source>
        <dbReference type="EMBL" id="MWB98875.1"/>
    </source>
</evidence>
<proteinExistence type="predicted"/>
<dbReference type="SMART" id="SM00346">
    <property type="entry name" value="HTH_ICLR"/>
    <property type="match status" value="1"/>
</dbReference>
<keyword evidence="3" id="KW-0804">Transcription</keyword>
<name>A0A6I4P291_9MICO</name>
<evidence type="ECO:0000256" key="3">
    <source>
        <dbReference type="ARBA" id="ARBA00023163"/>
    </source>
</evidence>
<sequence>MARSSDGRSTLSRQLQVLDAFSVEAPFLTVAEISRRTGLPVSTTHALVRALADVGLLELHEARRYRLGVRLWELAARTPGALGLRELAGPHLHAAHATVGQHVQLGILNGADVLFLERLSARDAVVNATVIGGRLPLTSSSSGLVLLADADPSSRETVLAGPIPAYTERTPRTSAEVRRLLAQVRRQRFAMTEGFIHPDARGIAVAVTGAAGETVAAIGAVVPNDRTPWEPVLAVLRSTATAISADLRAAALPQSHPDASPGGSFRALVHSSDDSMSYLASRRLRARDASDESVQSPRG</sequence>
<dbReference type="RefSeq" id="WP_160424602.1">
    <property type="nucleotide sequence ID" value="NZ_WSTA01000040.1"/>
</dbReference>
<feature type="domain" description="IclR-ED" evidence="6">
    <location>
        <begin position="70"/>
        <end position="249"/>
    </location>
</feature>
<organism evidence="7 8">
    <name type="scientific">Agromyces seonyuensis</name>
    <dbReference type="NCBI Taxonomy" id="2662446"/>
    <lineage>
        <taxon>Bacteria</taxon>
        <taxon>Bacillati</taxon>
        <taxon>Actinomycetota</taxon>
        <taxon>Actinomycetes</taxon>
        <taxon>Micrococcales</taxon>
        <taxon>Microbacteriaceae</taxon>
        <taxon>Agromyces</taxon>
    </lineage>
</organism>
<dbReference type="Proteomes" id="UP000438182">
    <property type="component" value="Unassembled WGS sequence"/>
</dbReference>
<reference evidence="7 8" key="1">
    <citation type="submission" date="2019-12" db="EMBL/GenBank/DDBJ databases">
        <authorList>
            <person name="Kim Y.S."/>
        </authorList>
    </citation>
    <scope>NUCLEOTIDE SEQUENCE [LARGE SCALE GENOMIC DNA]</scope>
    <source>
        <strain evidence="7 8">MMS17-SY077</strain>
    </source>
</reference>
<dbReference type="InterPro" id="IPR014757">
    <property type="entry name" value="Tscrpt_reg_IclR_C"/>
</dbReference>
<evidence type="ECO:0000256" key="4">
    <source>
        <dbReference type="SAM" id="MobiDB-lite"/>
    </source>
</evidence>
<accession>A0A6I4P291</accession>
<comment type="caution">
    <text evidence="7">The sequence shown here is derived from an EMBL/GenBank/DDBJ whole genome shotgun (WGS) entry which is preliminary data.</text>
</comment>
<dbReference type="InterPro" id="IPR036390">
    <property type="entry name" value="WH_DNA-bd_sf"/>
</dbReference>
<evidence type="ECO:0000313" key="8">
    <source>
        <dbReference type="Proteomes" id="UP000438182"/>
    </source>
</evidence>
<dbReference type="PROSITE" id="PS51077">
    <property type="entry name" value="HTH_ICLR"/>
    <property type="match status" value="1"/>
</dbReference>
<dbReference type="PANTHER" id="PTHR30136:SF24">
    <property type="entry name" value="HTH-TYPE TRANSCRIPTIONAL REPRESSOR ALLR"/>
    <property type="match status" value="1"/>
</dbReference>
<dbReference type="SUPFAM" id="SSF46785">
    <property type="entry name" value="Winged helix' DNA-binding domain"/>
    <property type="match status" value="1"/>
</dbReference>
<protein>
    <submittedName>
        <fullName evidence="7">Helix-turn-helix domain-containing protein</fullName>
    </submittedName>
</protein>
<keyword evidence="2" id="KW-0238">DNA-binding</keyword>
<dbReference type="PROSITE" id="PS51078">
    <property type="entry name" value="ICLR_ED"/>
    <property type="match status" value="1"/>
</dbReference>
<keyword evidence="8" id="KW-1185">Reference proteome</keyword>
<dbReference type="Pfam" id="PF09339">
    <property type="entry name" value="HTH_IclR"/>
    <property type="match status" value="1"/>
</dbReference>
<dbReference type="InterPro" id="IPR050707">
    <property type="entry name" value="HTH_MetabolicPath_Reg"/>
</dbReference>
<dbReference type="EMBL" id="WSTA01000040">
    <property type="protein sequence ID" value="MWB98875.1"/>
    <property type="molecule type" value="Genomic_DNA"/>
</dbReference>
<evidence type="ECO:0000259" key="5">
    <source>
        <dbReference type="PROSITE" id="PS51077"/>
    </source>
</evidence>
<evidence type="ECO:0000259" key="6">
    <source>
        <dbReference type="PROSITE" id="PS51078"/>
    </source>
</evidence>
<evidence type="ECO:0000256" key="2">
    <source>
        <dbReference type="ARBA" id="ARBA00023125"/>
    </source>
</evidence>
<dbReference type="InterPro" id="IPR005471">
    <property type="entry name" value="Tscrpt_reg_IclR_N"/>
</dbReference>
<dbReference type="SUPFAM" id="SSF55781">
    <property type="entry name" value="GAF domain-like"/>
    <property type="match status" value="1"/>
</dbReference>
<dbReference type="InterPro" id="IPR029016">
    <property type="entry name" value="GAF-like_dom_sf"/>
</dbReference>